<reference evidence="9 10" key="1">
    <citation type="submission" date="2019-05" db="EMBL/GenBank/DDBJ databases">
        <title>Mikania micrantha, genome provides insights into the molecular mechanism of rapid growth.</title>
        <authorList>
            <person name="Liu B."/>
        </authorList>
    </citation>
    <scope>NUCLEOTIDE SEQUENCE [LARGE SCALE GENOMIC DNA]</scope>
    <source>
        <strain evidence="9">NLD-2019</strain>
        <tissue evidence="9">Leaf</tissue>
    </source>
</reference>
<dbReference type="GO" id="GO:0009734">
    <property type="term" value="P:auxin-activated signaling pathway"/>
    <property type="evidence" value="ECO:0007669"/>
    <property type="project" value="UniProtKB-KW"/>
</dbReference>
<comment type="function">
    <text evidence="1">Involved in auxin transport. Regulator of the auxin signaling pathway.</text>
</comment>
<feature type="region of interest" description="Disordered" evidence="8">
    <location>
        <begin position="97"/>
        <end position="139"/>
    </location>
</feature>
<evidence type="ECO:0000256" key="7">
    <source>
        <dbReference type="ARBA" id="ARBA00023294"/>
    </source>
</evidence>
<sequence>MPDKNLHHQPPPHRRKTPSFSSSLLDSILRSIDETNNGTLQQQQQQQQVHDHDLMFFASEPKRSGKIHFPYVHSINEEEQMPSLQRAIMIDQWIETQNNSSNNSSSNRYVPRKSSRKFSLDSSSSGTPAFTTSSGSLETVTCPATPSTYRSLPNSFTISRKTAEVVFRDDTQKVSSSKREGKFMKLTKLRAMKIYGDLKKAKQPISPGSRISAFISSLFASSSSKKAKIEESMQNFRSLKKSRSIKQDATMTCTSFSRSCMSKKQHNSNVKRSVRFYPETDTDGKSGHDRDSDLDHSMAVPKYERRWFAEKNYTKNYKKFMVNNIEDDDEDEDDDDLFELEIVGGVGTGSYVQELPVFETTDLWKIRI</sequence>
<accession>A0A5N6PMW1</accession>
<feature type="compositionally biased region" description="Low complexity" evidence="8">
    <location>
        <begin position="98"/>
        <end position="107"/>
    </location>
</feature>
<evidence type="ECO:0000313" key="9">
    <source>
        <dbReference type="EMBL" id="KAD6795223.1"/>
    </source>
</evidence>
<evidence type="ECO:0000256" key="4">
    <source>
        <dbReference type="ARBA" id="ARBA00022448"/>
    </source>
</evidence>
<dbReference type="PANTHER" id="PTHR33541">
    <property type="entry name" value="PROTEIN BIG GRAIN 1-LIKE A-RELATED"/>
    <property type="match status" value="1"/>
</dbReference>
<name>A0A5N6PMW1_9ASTR</name>
<keyword evidence="5" id="KW-1003">Cell membrane</keyword>
<comment type="subcellular location">
    <subcellularLocation>
        <location evidence="2">Cell membrane</location>
    </subcellularLocation>
</comment>
<evidence type="ECO:0008006" key="11">
    <source>
        <dbReference type="Google" id="ProtNLM"/>
    </source>
</evidence>
<dbReference type="EMBL" id="SZYD01000003">
    <property type="protein sequence ID" value="KAD6795223.1"/>
    <property type="molecule type" value="Genomic_DNA"/>
</dbReference>
<comment type="caution">
    <text evidence="9">The sequence shown here is derived from an EMBL/GenBank/DDBJ whole genome shotgun (WGS) entry which is preliminary data.</text>
</comment>
<keyword evidence="4" id="KW-0813">Transport</keyword>
<proteinExistence type="inferred from homology"/>
<feature type="region of interest" description="Disordered" evidence="8">
    <location>
        <begin position="31"/>
        <end position="50"/>
    </location>
</feature>
<comment type="similarity">
    <text evidence="3">Belongs to the BIG GRAIN 1 (BG1) plant protein family.</text>
</comment>
<protein>
    <recommendedName>
        <fullName evidence="11">Protein BIG GRAIN 1-like B</fullName>
    </recommendedName>
</protein>
<feature type="compositionally biased region" description="Polar residues" evidence="8">
    <location>
        <begin position="126"/>
        <end position="139"/>
    </location>
</feature>
<dbReference type="GO" id="GO:0005886">
    <property type="term" value="C:plasma membrane"/>
    <property type="evidence" value="ECO:0007669"/>
    <property type="project" value="UniProtKB-SubCell"/>
</dbReference>
<evidence type="ECO:0000256" key="3">
    <source>
        <dbReference type="ARBA" id="ARBA00010067"/>
    </source>
</evidence>
<evidence type="ECO:0000256" key="2">
    <source>
        <dbReference type="ARBA" id="ARBA00004236"/>
    </source>
</evidence>
<keyword evidence="7" id="KW-0927">Auxin signaling pathway</keyword>
<evidence type="ECO:0000313" key="10">
    <source>
        <dbReference type="Proteomes" id="UP000326396"/>
    </source>
</evidence>
<keyword evidence="10" id="KW-1185">Reference proteome</keyword>
<dbReference type="OrthoDB" id="680041at2759"/>
<dbReference type="AlphaFoldDB" id="A0A5N6PMW1"/>
<evidence type="ECO:0000256" key="5">
    <source>
        <dbReference type="ARBA" id="ARBA00022475"/>
    </source>
</evidence>
<evidence type="ECO:0000256" key="1">
    <source>
        <dbReference type="ARBA" id="ARBA00002281"/>
    </source>
</evidence>
<dbReference type="InterPro" id="IPR039621">
    <property type="entry name" value="BG1-like"/>
</dbReference>
<evidence type="ECO:0000256" key="8">
    <source>
        <dbReference type="SAM" id="MobiDB-lite"/>
    </source>
</evidence>
<gene>
    <name evidence="9" type="ORF">E3N88_06119</name>
</gene>
<dbReference type="PANTHER" id="PTHR33541:SF30">
    <property type="entry name" value="PROTEIN BIG GRAIN 1-LIKE B"/>
    <property type="match status" value="1"/>
</dbReference>
<organism evidence="9 10">
    <name type="scientific">Mikania micrantha</name>
    <name type="common">bitter vine</name>
    <dbReference type="NCBI Taxonomy" id="192012"/>
    <lineage>
        <taxon>Eukaryota</taxon>
        <taxon>Viridiplantae</taxon>
        <taxon>Streptophyta</taxon>
        <taxon>Embryophyta</taxon>
        <taxon>Tracheophyta</taxon>
        <taxon>Spermatophyta</taxon>
        <taxon>Magnoliopsida</taxon>
        <taxon>eudicotyledons</taxon>
        <taxon>Gunneridae</taxon>
        <taxon>Pentapetalae</taxon>
        <taxon>asterids</taxon>
        <taxon>campanulids</taxon>
        <taxon>Asterales</taxon>
        <taxon>Asteraceae</taxon>
        <taxon>Asteroideae</taxon>
        <taxon>Heliantheae alliance</taxon>
        <taxon>Eupatorieae</taxon>
        <taxon>Mikania</taxon>
    </lineage>
</organism>
<dbReference type="Proteomes" id="UP000326396">
    <property type="component" value="Linkage Group LG11"/>
</dbReference>
<evidence type="ECO:0000256" key="6">
    <source>
        <dbReference type="ARBA" id="ARBA00023136"/>
    </source>
</evidence>
<feature type="region of interest" description="Disordered" evidence="8">
    <location>
        <begin position="1"/>
        <end position="23"/>
    </location>
</feature>
<keyword evidence="6" id="KW-0472">Membrane</keyword>